<evidence type="ECO:0000313" key="6">
    <source>
        <dbReference type="EMBL" id="AGO19304.1"/>
    </source>
</evidence>
<evidence type="ECO:0000256" key="4">
    <source>
        <dbReference type="ARBA" id="ARBA00023136"/>
    </source>
</evidence>
<dbReference type="AlphaFoldDB" id="V5JG14"/>
<dbReference type="Pfam" id="PF00902">
    <property type="entry name" value="TatC"/>
    <property type="match status" value="1"/>
</dbReference>
<keyword evidence="6" id="KW-0496">Mitochondrion</keyword>
<proteinExistence type="predicted"/>
<dbReference type="RefSeq" id="YP_008963791.1">
    <property type="nucleotide sequence ID" value="NC_023094.1"/>
</dbReference>
<geneLocation type="mitochondrion" evidence="6"/>
<feature type="transmembrane region" description="Helical" evidence="5">
    <location>
        <begin position="195"/>
        <end position="211"/>
    </location>
</feature>
<keyword evidence="2 5" id="KW-0812">Transmembrane</keyword>
<keyword evidence="3 5" id="KW-1133">Transmembrane helix</keyword>
<feature type="transmembrane region" description="Helical" evidence="5">
    <location>
        <begin position="217"/>
        <end position="239"/>
    </location>
</feature>
<feature type="transmembrane region" description="Helical" evidence="5">
    <location>
        <begin position="64"/>
        <end position="83"/>
    </location>
</feature>
<evidence type="ECO:0000256" key="1">
    <source>
        <dbReference type="ARBA" id="ARBA00004141"/>
    </source>
</evidence>
<name>V5JG14_9FLOR</name>
<reference evidence="6" key="1">
    <citation type="journal article" date="2014" name="Mitochondrial DNA">
        <title>Complete mitochondrial genome of the marine red alga Grateloupia angusta (Halymeniales).</title>
        <authorList>
            <person name="Kim S.Y."/>
            <person name="Yang E.C."/>
            <person name="Boo S.M."/>
            <person name="Yoon H.S."/>
        </authorList>
    </citation>
    <scope>NUCLEOTIDE SEQUENCE</scope>
</reference>
<dbReference type="EMBL" id="KC875853">
    <property type="protein sequence ID" value="AGO19304.1"/>
    <property type="molecule type" value="Genomic_DNA"/>
</dbReference>
<sequence>MKILIYFYSVEITFRFIYIFTSFILCGIISIYNTNWLLLVLTYPFLKLFTKKFIITHVTDLFDVAWILANSTSLLFILPLVFFQLLNFFKPSWYIYQIDILKAIFYYACIALSVITVLCYMTFLPTTLNFLIYWEKIEQGSSILTIDTEFRILNFIYWVLNFQYSFAFLILLYLVIISLLWILIKFIKVYFLIKLYRKQLSFCSLVLLFFLSPSDIFLQFFLIFFVTLFYEVVFFFVCYRVSNSN</sequence>
<feature type="transmembrane region" description="Helical" evidence="5">
    <location>
        <begin position="104"/>
        <end position="123"/>
    </location>
</feature>
<organism evidence="6">
    <name type="scientific">Grateloupia angusta</name>
    <dbReference type="NCBI Taxonomy" id="1347085"/>
    <lineage>
        <taxon>Eukaryota</taxon>
        <taxon>Rhodophyta</taxon>
        <taxon>Florideophyceae</taxon>
        <taxon>Rhodymeniophycidae</taxon>
        <taxon>Halymeniales</taxon>
        <taxon>Halymeniaceae</taxon>
        <taxon>Grateloupia</taxon>
    </lineage>
</organism>
<evidence type="ECO:0000256" key="2">
    <source>
        <dbReference type="ARBA" id="ARBA00022692"/>
    </source>
</evidence>
<dbReference type="GO" id="GO:0016020">
    <property type="term" value="C:membrane"/>
    <property type="evidence" value="ECO:0007669"/>
    <property type="project" value="UniProtKB-SubCell"/>
</dbReference>
<protein>
    <submittedName>
        <fullName evidence="6">Preprotein translocase subunit SecY</fullName>
    </submittedName>
</protein>
<gene>
    <name evidence="6" type="primary">secY</name>
    <name evidence="6" type="ORF">Grat.angu.mt.41</name>
</gene>
<feature type="transmembrane region" description="Helical" evidence="5">
    <location>
        <begin position="162"/>
        <end position="183"/>
    </location>
</feature>
<dbReference type="InterPro" id="IPR002033">
    <property type="entry name" value="TatC"/>
</dbReference>
<dbReference type="GeneID" id="18056257"/>
<evidence type="ECO:0000256" key="3">
    <source>
        <dbReference type="ARBA" id="ARBA00022989"/>
    </source>
</evidence>
<comment type="subcellular location">
    <subcellularLocation>
        <location evidence="1">Membrane</location>
        <topology evidence="1">Multi-pass membrane protein</topology>
    </subcellularLocation>
</comment>
<accession>V5JG14</accession>
<evidence type="ECO:0000256" key="5">
    <source>
        <dbReference type="SAM" id="Phobius"/>
    </source>
</evidence>
<feature type="transmembrane region" description="Helical" evidence="5">
    <location>
        <begin position="12"/>
        <end position="32"/>
    </location>
</feature>
<keyword evidence="4 5" id="KW-0472">Membrane</keyword>